<evidence type="ECO:0000256" key="4">
    <source>
        <dbReference type="RuleBase" id="RU000384"/>
    </source>
</evidence>
<dbReference type="SUPFAM" id="SSF55931">
    <property type="entry name" value="Glutamine synthetase/guanido kinase"/>
    <property type="match status" value="1"/>
</dbReference>
<organism evidence="7 8">
    <name type="scientific">Clostridium neonatale</name>
    <dbReference type="NCBI Taxonomy" id="137838"/>
    <lineage>
        <taxon>Bacteria</taxon>
        <taxon>Bacillati</taxon>
        <taxon>Bacillota</taxon>
        <taxon>Clostridia</taxon>
        <taxon>Eubacteriales</taxon>
        <taxon>Clostridiaceae</taxon>
        <taxon>Clostridium</taxon>
    </lineage>
</organism>
<evidence type="ECO:0000313" key="8">
    <source>
        <dbReference type="Proteomes" id="UP000431451"/>
    </source>
</evidence>
<dbReference type="GO" id="GO:0019740">
    <property type="term" value="P:nitrogen utilization"/>
    <property type="evidence" value="ECO:0007669"/>
    <property type="project" value="TreeGrafter"/>
</dbReference>
<dbReference type="GO" id="GO:0005737">
    <property type="term" value="C:cytoplasm"/>
    <property type="evidence" value="ECO:0007669"/>
    <property type="project" value="TreeGrafter"/>
</dbReference>
<dbReference type="InterPro" id="IPR014746">
    <property type="entry name" value="Gln_synth/guanido_kin_cat_dom"/>
</dbReference>
<evidence type="ECO:0000259" key="5">
    <source>
        <dbReference type="PROSITE" id="PS51987"/>
    </source>
</evidence>
<dbReference type="EMBL" id="CAMTCP010000199">
    <property type="protein sequence ID" value="CAI3583934.1"/>
    <property type="molecule type" value="Genomic_DNA"/>
</dbReference>
<dbReference type="SMART" id="SM01230">
    <property type="entry name" value="Gln-synt_C"/>
    <property type="match status" value="1"/>
</dbReference>
<dbReference type="GO" id="GO:0004356">
    <property type="term" value="F:glutamine synthetase activity"/>
    <property type="evidence" value="ECO:0007669"/>
    <property type="project" value="UniProtKB-EC"/>
</dbReference>
<dbReference type="GO" id="GO:0016020">
    <property type="term" value="C:membrane"/>
    <property type="evidence" value="ECO:0007669"/>
    <property type="project" value="TreeGrafter"/>
</dbReference>
<comment type="similarity">
    <text evidence="1 3 4">Belongs to the glutamine synthetase family.</text>
</comment>
<dbReference type="EMBL" id="UWJD01000001">
    <property type="protein sequence ID" value="VCT82491.1"/>
    <property type="molecule type" value="Genomic_DNA"/>
</dbReference>
<evidence type="ECO:0000256" key="3">
    <source>
        <dbReference type="PROSITE-ProRule" id="PRU01331"/>
    </source>
</evidence>
<dbReference type="PROSITE" id="PS51987">
    <property type="entry name" value="GS_CATALYTIC"/>
    <property type="match status" value="1"/>
</dbReference>
<dbReference type="Proteomes" id="UP001189143">
    <property type="component" value="Unassembled WGS sequence"/>
</dbReference>
<dbReference type="PANTHER" id="PTHR43407:SF1">
    <property type="entry name" value="LENGSIN"/>
    <property type="match status" value="1"/>
</dbReference>
<accession>A0A653AKZ5</accession>
<dbReference type="GO" id="GO:0006542">
    <property type="term" value="P:glutamine biosynthetic process"/>
    <property type="evidence" value="ECO:0007669"/>
    <property type="project" value="TreeGrafter"/>
</dbReference>
<dbReference type="Pfam" id="PF00120">
    <property type="entry name" value="Gln-synt_C"/>
    <property type="match status" value="1"/>
</dbReference>
<proteinExistence type="inferred from homology"/>
<dbReference type="InterPro" id="IPR008146">
    <property type="entry name" value="Gln_synth_cat_dom"/>
</dbReference>
<evidence type="ECO:0000256" key="2">
    <source>
        <dbReference type="ARBA" id="ARBA00012937"/>
    </source>
</evidence>
<dbReference type="Proteomes" id="UP000431451">
    <property type="component" value="Unassembled WGS sequence"/>
</dbReference>
<dbReference type="Gene3D" id="3.30.590.10">
    <property type="entry name" value="Glutamine synthetase/guanido kinase, catalytic domain"/>
    <property type="match status" value="1"/>
</dbReference>
<reference evidence="6" key="2">
    <citation type="submission" date="2022-10" db="EMBL/GenBank/DDBJ databases">
        <authorList>
            <person name="Aires J."/>
            <person name="Mesa V."/>
        </authorList>
    </citation>
    <scope>NUCLEOTIDE SEQUENCE</scope>
    <source>
        <strain evidence="6">Clostridium neonatale JD116</strain>
    </source>
</reference>
<gene>
    <name evidence="7" type="primary">glnA1</name>
    <name evidence="6" type="ORF">CNEO2_270008</name>
    <name evidence="7" type="ORF">CNEONATNEC25_00034</name>
</gene>
<protein>
    <recommendedName>
        <fullName evidence="2">glutamine synthetase</fullName>
        <ecNumber evidence="2">6.3.1.2</ecNumber>
    </recommendedName>
</protein>
<dbReference type="AlphaFoldDB" id="A0A653AKZ5"/>
<evidence type="ECO:0000313" key="6">
    <source>
        <dbReference type="EMBL" id="CAI3583934.1"/>
    </source>
</evidence>
<dbReference type="PANTHER" id="PTHR43407">
    <property type="entry name" value="GLUTAMINE SYNTHETASE"/>
    <property type="match status" value="1"/>
</dbReference>
<dbReference type="EC" id="6.3.1.2" evidence="2"/>
<reference evidence="7 8" key="1">
    <citation type="submission" date="2018-06" db="EMBL/GenBank/DDBJ databases">
        <authorList>
            <consortium name="IHU Genomes"/>
        </authorList>
    </citation>
    <scope>NUCLEOTIDE SEQUENCE [LARGE SCALE GENOMIC DNA]</scope>
    <source>
        <strain evidence="7 8">NEC25</strain>
    </source>
</reference>
<keyword evidence="7" id="KW-0436">Ligase</keyword>
<feature type="domain" description="GS catalytic" evidence="5">
    <location>
        <begin position="164"/>
        <end position="587"/>
    </location>
</feature>
<evidence type="ECO:0000313" key="7">
    <source>
        <dbReference type="EMBL" id="VCT82491.1"/>
    </source>
</evidence>
<sequence length="666" mass="76344">MKITNIKKIFLFFIRYYRKDVNVLLQQRSCNKHRMNNLIYTIEKKNHNSKDLREILNNHPEIKFASFVGIDLSGNDTDEKIPMNLFLEDLDDFLQGVAIQTDGSSVVLPGIATLDNAKVNMVIDLDCKWLVDYNYNYIDSETDKPIGTLRIPCFLYHDNKAVDSRHILSSAVTTFKENLMTIFNTNPETLKPFDITVNDIDEVVVTSATELEFWVKTPNNVAEVEELSTSQVLHEQYWTRTKGSVRTALEETLILMDKYGFEPEMGHKEVGGVRAKLNSSGDYDHVMEQLEVDWKFSDAVQAADNELFIRILIQETFRRNGLDVTFMAKPIENVAGSGMHTHLGVSLKLNNGKRINIFNGTKDHFLSVIGYGAIMGLLRNYEIVNPFVSSTNNSLKRLKPGFEAPVCTVTSLGLSPDNPSRNRTVLAGLIRDINSPMATRFELRSPNPHSNTYLVMAASYMAMLDGIIYAVENNKDADALLAELSKEPGESADYLEKSRAYRTEKNIFDDYSESERNKFFGKAPATIYENISQLENNPSKLHILKRNDVFTDSILNSFRLAVIERWTTEITKRVISNYKDEIRSYKCLHSLDKALDLDVSNWMKINDLRLEIMKDTYTSKSLFTKIKEAFSNKNYPEASRLYLELEDKMSRLRQYYSDYKQNLLDI</sequence>
<evidence type="ECO:0000256" key="1">
    <source>
        <dbReference type="ARBA" id="ARBA00009897"/>
    </source>
</evidence>
<name>A0A653AKZ5_9CLOT</name>